<dbReference type="AlphaFoldDB" id="T1F3E9"/>
<feature type="coiled-coil region" evidence="1">
    <location>
        <begin position="340"/>
        <end position="367"/>
    </location>
</feature>
<protein>
    <submittedName>
        <fullName evidence="2 3">Uncharacterized protein</fullName>
    </submittedName>
</protein>
<name>T1F3E9_HELRO</name>
<proteinExistence type="predicted"/>
<sequence length="568" mass="64874">MSVIDQIKIPCELFQIIEELRCRKAKDKETESNMKLLVKEKIELEKSMDTLTMKLKHLEAEHLLKIDEIKVSNINQSVAMDEKLKKQKLIIETSDKAIEILRNENSKLQLANFTLERKINEQNEKILHNNSLLQSFTKQKLDTEILLKSFKEITTKVNSDLSKLALEVKESIKVNSLYSEVINNLKDELKQTNYSLELMEQKIINSSANDVRMKVVSNTLETSIDDFKIELSALQNCNKSLTSRLEDKELKYNDLLKTVSNFQSLLSSYSESNAEKSLKIKQLENALEKATEEIFQCKKELEEIISSNVIEKNIITKELDELKLKYKETLLLNENFKMLNSELQDVNSNLKCEMKILKETVEQIKASDHSKHSNCQNLIDQTMYDNLKNDDIYPEYDHKIGGIIAENICRDSGLIFKNRLLDKGDDSNACNNLITSTNLSGAGELGLVNDTSFVTDATTDATKTMVDSVTANAESILNVNGIYVYDNFVDNNVEDDISNEKLKEVCNVSNDNSVYDMPNSNFNQDINNEEIITKGPVETIAEDSSKHLVDSKIVCMYRKMINSYKKSK</sequence>
<reference evidence="3" key="3">
    <citation type="submission" date="2015-06" db="UniProtKB">
        <authorList>
            <consortium name="EnsemblMetazoa"/>
        </authorList>
    </citation>
    <scope>IDENTIFICATION</scope>
</reference>
<evidence type="ECO:0000313" key="3">
    <source>
        <dbReference type="EnsemblMetazoa" id="HelroP170776"/>
    </source>
</evidence>
<keyword evidence="4" id="KW-1185">Reference proteome</keyword>
<feature type="coiled-coil region" evidence="1">
    <location>
        <begin position="231"/>
        <end position="307"/>
    </location>
</feature>
<reference evidence="2 4" key="2">
    <citation type="journal article" date="2013" name="Nature">
        <title>Insights into bilaterian evolution from three spiralian genomes.</title>
        <authorList>
            <person name="Simakov O."/>
            <person name="Marletaz F."/>
            <person name="Cho S.J."/>
            <person name="Edsinger-Gonzales E."/>
            <person name="Havlak P."/>
            <person name="Hellsten U."/>
            <person name="Kuo D.H."/>
            <person name="Larsson T."/>
            <person name="Lv J."/>
            <person name="Arendt D."/>
            <person name="Savage R."/>
            <person name="Osoegawa K."/>
            <person name="de Jong P."/>
            <person name="Grimwood J."/>
            <person name="Chapman J.A."/>
            <person name="Shapiro H."/>
            <person name="Aerts A."/>
            <person name="Otillar R.P."/>
            <person name="Terry A.Y."/>
            <person name="Boore J.L."/>
            <person name="Grigoriev I.V."/>
            <person name="Lindberg D.R."/>
            <person name="Seaver E.C."/>
            <person name="Weisblat D.A."/>
            <person name="Putnam N.H."/>
            <person name="Rokhsar D.S."/>
        </authorList>
    </citation>
    <scope>NUCLEOTIDE SEQUENCE</scope>
</reference>
<evidence type="ECO:0000256" key="1">
    <source>
        <dbReference type="SAM" id="Coils"/>
    </source>
</evidence>
<reference evidence="4" key="1">
    <citation type="submission" date="2012-12" db="EMBL/GenBank/DDBJ databases">
        <authorList>
            <person name="Hellsten U."/>
            <person name="Grimwood J."/>
            <person name="Chapman J.A."/>
            <person name="Shapiro H."/>
            <person name="Aerts A."/>
            <person name="Otillar R.P."/>
            <person name="Terry A.Y."/>
            <person name="Boore J.L."/>
            <person name="Simakov O."/>
            <person name="Marletaz F."/>
            <person name="Cho S.-J."/>
            <person name="Edsinger-Gonzales E."/>
            <person name="Havlak P."/>
            <person name="Kuo D.-H."/>
            <person name="Larsson T."/>
            <person name="Lv J."/>
            <person name="Arendt D."/>
            <person name="Savage R."/>
            <person name="Osoegawa K."/>
            <person name="de Jong P."/>
            <person name="Lindberg D.R."/>
            <person name="Seaver E.C."/>
            <person name="Weisblat D.A."/>
            <person name="Putnam N.H."/>
            <person name="Grigoriev I.V."/>
            <person name="Rokhsar D.S."/>
        </authorList>
    </citation>
    <scope>NUCLEOTIDE SEQUENCE</scope>
</reference>
<dbReference type="GeneID" id="20203348"/>
<dbReference type="InParanoid" id="T1F3E9"/>
<dbReference type="KEGG" id="hro:HELRODRAFT_170776"/>
<dbReference type="OMA" id="NEYRIGY"/>
<feature type="coiled-coil region" evidence="1">
    <location>
        <begin position="91"/>
        <end position="125"/>
    </location>
</feature>
<dbReference type="Proteomes" id="UP000015101">
    <property type="component" value="Unassembled WGS sequence"/>
</dbReference>
<keyword evidence="1" id="KW-0175">Coiled coil</keyword>
<dbReference type="EnsemblMetazoa" id="HelroT170776">
    <property type="protein sequence ID" value="HelroP170776"/>
    <property type="gene ID" value="HelroG170776"/>
</dbReference>
<dbReference type="HOGENOM" id="CLU_480021_0_0_1"/>
<evidence type="ECO:0000313" key="2">
    <source>
        <dbReference type="EMBL" id="ESO06763.1"/>
    </source>
</evidence>
<dbReference type="EMBL" id="KB096275">
    <property type="protein sequence ID" value="ESO06763.1"/>
    <property type="molecule type" value="Genomic_DNA"/>
</dbReference>
<accession>T1F3E9</accession>
<dbReference type="RefSeq" id="XP_009014859.1">
    <property type="nucleotide sequence ID" value="XM_009016611.1"/>
</dbReference>
<organism evidence="3 4">
    <name type="scientific">Helobdella robusta</name>
    <name type="common">Californian leech</name>
    <dbReference type="NCBI Taxonomy" id="6412"/>
    <lineage>
        <taxon>Eukaryota</taxon>
        <taxon>Metazoa</taxon>
        <taxon>Spiralia</taxon>
        <taxon>Lophotrochozoa</taxon>
        <taxon>Annelida</taxon>
        <taxon>Clitellata</taxon>
        <taxon>Hirudinea</taxon>
        <taxon>Rhynchobdellida</taxon>
        <taxon>Glossiphoniidae</taxon>
        <taxon>Helobdella</taxon>
    </lineage>
</organism>
<gene>
    <name evidence="3" type="primary">20203348</name>
    <name evidence="2" type="ORF">HELRODRAFT_170776</name>
</gene>
<evidence type="ECO:0000313" key="4">
    <source>
        <dbReference type="Proteomes" id="UP000015101"/>
    </source>
</evidence>
<dbReference type="CTD" id="20203348"/>
<dbReference type="EMBL" id="AMQM01003683">
    <property type="status" value="NOT_ANNOTATED_CDS"/>
    <property type="molecule type" value="Genomic_DNA"/>
</dbReference>